<dbReference type="GO" id="GO:0008483">
    <property type="term" value="F:transaminase activity"/>
    <property type="evidence" value="ECO:0007669"/>
    <property type="project" value="TreeGrafter"/>
</dbReference>
<dbReference type="Proteomes" id="UP000199233">
    <property type="component" value="Unassembled WGS sequence"/>
</dbReference>
<comment type="similarity">
    <text evidence="2 3">Belongs to the DegT/DnrJ/EryC1 family.</text>
</comment>
<protein>
    <submittedName>
        <fullName evidence="4">dTDP-4-amino-4,6-dideoxygalactose transaminase</fullName>
    </submittedName>
</protein>
<sequence>MDQEFLSLSQPDISERELALVGAALQSGELSSAGLVEAFETRFAAWCGRKQAVAMSSGTQALLAALRALPLQPGDELIVPSYSWHQLAHAVTLCGLTPVPADIDYWCGCLAPARVAERITPRTRALLVTNVNGHPADWPALRALADAHQLILIEDCSESLGSRAYGAAVGSFGDFAIFDFSQPGALCCGEGAMLVCDDAHLATEVRYRRARRLAERQSVSVGSRVPQQCGISELTAALGLAQLERIDTILARRRQVELWYYQEMQSFEGVKPPYRAPEVESLNWMLYVVHLGKRFTASARTQIIEDLQAAGIECAAYSQPLTAEFHYQQLGFKRGLLINTDRIADRALALPFHGGMDEDVVKFVVKSLKDACTNVGAGAAIYL</sequence>
<dbReference type="Gene3D" id="3.40.640.10">
    <property type="entry name" value="Type I PLP-dependent aspartate aminotransferase-like (Major domain)"/>
    <property type="match status" value="1"/>
</dbReference>
<dbReference type="CDD" id="cd00616">
    <property type="entry name" value="AHBA_syn"/>
    <property type="match status" value="1"/>
</dbReference>
<keyword evidence="5" id="KW-1185">Reference proteome</keyword>
<evidence type="ECO:0000256" key="1">
    <source>
        <dbReference type="ARBA" id="ARBA00022898"/>
    </source>
</evidence>
<dbReference type="STRING" id="489703.SAMN04488038_110114"/>
<dbReference type="InterPro" id="IPR015421">
    <property type="entry name" value="PyrdxlP-dep_Trfase_major"/>
</dbReference>
<evidence type="ECO:0000256" key="3">
    <source>
        <dbReference type="RuleBase" id="RU004508"/>
    </source>
</evidence>
<dbReference type="AlphaFoldDB" id="A0A1H9INT4"/>
<dbReference type="PIRSF" id="PIRSF000390">
    <property type="entry name" value="PLP_StrS"/>
    <property type="match status" value="1"/>
</dbReference>
<evidence type="ECO:0000256" key="2">
    <source>
        <dbReference type="ARBA" id="ARBA00037999"/>
    </source>
</evidence>
<name>A0A1H9INT4_9GAMM</name>
<dbReference type="InterPro" id="IPR015424">
    <property type="entry name" value="PyrdxlP-dep_Trfase"/>
</dbReference>
<dbReference type="GO" id="GO:0030170">
    <property type="term" value="F:pyridoxal phosphate binding"/>
    <property type="evidence" value="ECO:0007669"/>
    <property type="project" value="TreeGrafter"/>
</dbReference>
<dbReference type="EMBL" id="FOFS01000010">
    <property type="protein sequence ID" value="SEQ76152.1"/>
    <property type="molecule type" value="Genomic_DNA"/>
</dbReference>
<dbReference type="GO" id="GO:0000271">
    <property type="term" value="P:polysaccharide biosynthetic process"/>
    <property type="evidence" value="ECO:0007669"/>
    <property type="project" value="TreeGrafter"/>
</dbReference>
<dbReference type="OrthoDB" id="9804264at2"/>
<evidence type="ECO:0000313" key="5">
    <source>
        <dbReference type="Proteomes" id="UP000199233"/>
    </source>
</evidence>
<accession>A0A1H9INT4</accession>
<dbReference type="RefSeq" id="WP_093287076.1">
    <property type="nucleotide sequence ID" value="NZ_FOFS01000010.1"/>
</dbReference>
<reference evidence="4 5" key="1">
    <citation type="submission" date="2016-10" db="EMBL/GenBank/DDBJ databases">
        <authorList>
            <person name="de Groot N.N."/>
        </authorList>
    </citation>
    <scope>NUCLEOTIDE SEQUENCE [LARGE SCALE GENOMIC DNA]</scope>
    <source>
        <strain evidence="4 5">DSM 25927</strain>
    </source>
</reference>
<organism evidence="4 5">
    <name type="scientific">Solimonas aquatica</name>
    <dbReference type="NCBI Taxonomy" id="489703"/>
    <lineage>
        <taxon>Bacteria</taxon>
        <taxon>Pseudomonadati</taxon>
        <taxon>Pseudomonadota</taxon>
        <taxon>Gammaproteobacteria</taxon>
        <taxon>Nevskiales</taxon>
        <taxon>Nevskiaceae</taxon>
        <taxon>Solimonas</taxon>
    </lineage>
</organism>
<dbReference type="InterPro" id="IPR015422">
    <property type="entry name" value="PyrdxlP-dep_Trfase_small"/>
</dbReference>
<proteinExistence type="inferred from homology"/>
<dbReference type="PANTHER" id="PTHR30244:SF34">
    <property type="entry name" value="DTDP-4-AMINO-4,6-DIDEOXYGALACTOSE TRANSAMINASE"/>
    <property type="match status" value="1"/>
</dbReference>
<keyword evidence="1 3" id="KW-0663">Pyridoxal phosphate</keyword>
<evidence type="ECO:0000313" key="4">
    <source>
        <dbReference type="EMBL" id="SEQ76152.1"/>
    </source>
</evidence>
<dbReference type="Pfam" id="PF01041">
    <property type="entry name" value="DegT_DnrJ_EryC1"/>
    <property type="match status" value="1"/>
</dbReference>
<dbReference type="Gene3D" id="3.90.1150.10">
    <property type="entry name" value="Aspartate Aminotransferase, domain 1"/>
    <property type="match status" value="1"/>
</dbReference>
<dbReference type="InterPro" id="IPR000653">
    <property type="entry name" value="DegT/StrS_aminotransferase"/>
</dbReference>
<dbReference type="SUPFAM" id="SSF53383">
    <property type="entry name" value="PLP-dependent transferases"/>
    <property type="match status" value="1"/>
</dbReference>
<gene>
    <name evidence="4" type="ORF">SAMN04488038_110114</name>
</gene>
<dbReference type="PANTHER" id="PTHR30244">
    <property type="entry name" value="TRANSAMINASE"/>
    <property type="match status" value="1"/>
</dbReference>